<dbReference type="GO" id="GO:0005886">
    <property type="term" value="C:plasma membrane"/>
    <property type="evidence" value="ECO:0007669"/>
    <property type="project" value="UniProtKB-SubCell"/>
</dbReference>
<feature type="transmembrane region" description="Helical" evidence="7">
    <location>
        <begin position="12"/>
        <end position="34"/>
    </location>
</feature>
<comment type="similarity">
    <text evidence="7">Belongs to the binding-protein-dependent transport system permease family.</text>
</comment>
<dbReference type="EMBL" id="CP016809">
    <property type="protein sequence ID" value="ANY73264.1"/>
    <property type="molecule type" value="Genomic_DNA"/>
</dbReference>
<dbReference type="Pfam" id="PF00528">
    <property type="entry name" value="BPD_transp_1"/>
    <property type="match status" value="1"/>
</dbReference>
<dbReference type="Gene3D" id="1.10.3720.10">
    <property type="entry name" value="MetI-like"/>
    <property type="match status" value="1"/>
</dbReference>
<feature type="transmembrane region" description="Helical" evidence="7">
    <location>
        <begin position="144"/>
        <end position="164"/>
    </location>
</feature>
<dbReference type="GO" id="GO:0055085">
    <property type="term" value="P:transmembrane transport"/>
    <property type="evidence" value="ECO:0007669"/>
    <property type="project" value="InterPro"/>
</dbReference>
<evidence type="ECO:0000256" key="1">
    <source>
        <dbReference type="ARBA" id="ARBA00004651"/>
    </source>
</evidence>
<dbReference type="PANTHER" id="PTHR43744">
    <property type="entry name" value="ABC TRANSPORTER PERMEASE PROTEIN MG189-RELATED-RELATED"/>
    <property type="match status" value="1"/>
</dbReference>
<keyword evidence="11" id="KW-1185">Reference proteome</keyword>
<dbReference type="InterPro" id="IPR035906">
    <property type="entry name" value="MetI-like_sf"/>
</dbReference>
<evidence type="ECO:0000256" key="7">
    <source>
        <dbReference type="RuleBase" id="RU363032"/>
    </source>
</evidence>
<dbReference type="AlphaFoldDB" id="A0A1B2DZV0"/>
<evidence type="ECO:0000256" key="2">
    <source>
        <dbReference type="ARBA" id="ARBA00022448"/>
    </source>
</evidence>
<keyword evidence="3" id="KW-1003">Cell membrane</keyword>
<dbReference type="InterPro" id="IPR000515">
    <property type="entry name" value="MetI-like"/>
</dbReference>
<evidence type="ECO:0000313" key="11">
    <source>
        <dbReference type="Proteomes" id="UP000189059"/>
    </source>
</evidence>
<keyword evidence="2 7" id="KW-0813">Transport</keyword>
<keyword evidence="4 7" id="KW-0812">Transmembrane</keyword>
<keyword evidence="5 7" id="KW-1133">Transmembrane helix</keyword>
<keyword evidence="6 7" id="KW-0472">Membrane</keyword>
<protein>
    <submittedName>
        <fullName evidence="9">Sugar ABC transporter permease</fullName>
    </submittedName>
</protein>
<feature type="transmembrane region" description="Helical" evidence="7">
    <location>
        <begin position="112"/>
        <end position="132"/>
    </location>
</feature>
<feature type="transmembrane region" description="Helical" evidence="7">
    <location>
        <begin position="257"/>
        <end position="277"/>
    </location>
</feature>
<evidence type="ECO:0000256" key="5">
    <source>
        <dbReference type="ARBA" id="ARBA00022989"/>
    </source>
</evidence>
<accession>A0A1B2DZV0</accession>
<evidence type="ECO:0000256" key="3">
    <source>
        <dbReference type="ARBA" id="ARBA00022475"/>
    </source>
</evidence>
<dbReference type="PROSITE" id="PS50928">
    <property type="entry name" value="ABC_TM1"/>
    <property type="match status" value="1"/>
</dbReference>
<reference evidence="9" key="1">
    <citation type="submission" date="2016-08" db="EMBL/GenBank/DDBJ databases">
        <title>Complete Genome Seqeunce of Paenibacillus sp. nov. IHBB 9852 from high altitute lake of Indian trans-Himalayas.</title>
        <authorList>
            <person name="Kiran S."/>
            <person name="Swarnkar M.K."/>
            <person name="Rana A."/>
            <person name="Tewari R."/>
            <person name="Gulati A."/>
        </authorList>
    </citation>
    <scope>NUCLEOTIDE SEQUENCE [LARGE SCALE GENOMIC DNA]</scope>
    <source>
        <strain evidence="9">IHBB 9852</strain>
    </source>
</reference>
<dbReference type="OrthoDB" id="9810086at2"/>
<organism evidence="9">
    <name type="scientific">Paenibacillus ihbetae</name>
    <dbReference type="NCBI Taxonomy" id="1870820"/>
    <lineage>
        <taxon>Bacteria</taxon>
        <taxon>Bacillati</taxon>
        <taxon>Bacillota</taxon>
        <taxon>Bacilli</taxon>
        <taxon>Bacillales</taxon>
        <taxon>Paenibacillaceae</taxon>
        <taxon>Paenibacillus</taxon>
    </lineage>
</organism>
<dbReference type="RefSeq" id="WP_077570131.1">
    <property type="nucleotide sequence ID" value="NZ_CP016809.1"/>
</dbReference>
<evidence type="ECO:0000313" key="10">
    <source>
        <dbReference type="EMBL" id="OOC59190.1"/>
    </source>
</evidence>
<name>A0A1B2DZV0_9BACL</name>
<reference evidence="10 11" key="2">
    <citation type="submission" date="2016-12" db="EMBL/GenBank/DDBJ databases">
        <title>Genome sequencing and description of Paenibacillus sp. nov. from high altitude lake in the Indian Trans- Himalayas.</title>
        <authorList>
            <person name="Kiran S."/>
            <person name="Swarnkar M.K."/>
            <person name="Rana A."/>
            <person name="Tewari R."/>
            <person name="Gulati A."/>
        </authorList>
    </citation>
    <scope>NUCLEOTIDE SEQUENCE [LARGE SCALE GENOMIC DNA]</scope>
    <source>
        <strain evidence="10 11">IHBB 9951</strain>
    </source>
</reference>
<dbReference type="EMBL" id="MRVI01000002">
    <property type="protein sequence ID" value="OOC59190.1"/>
    <property type="molecule type" value="Genomic_DNA"/>
</dbReference>
<dbReference type="CDD" id="cd06261">
    <property type="entry name" value="TM_PBP2"/>
    <property type="match status" value="1"/>
</dbReference>
<dbReference type="PANTHER" id="PTHR43744:SF9">
    <property type="entry name" value="POLYGALACTURONAN_RHAMNOGALACTURONAN TRANSPORT SYSTEM PERMEASE PROTEIN YTCP"/>
    <property type="match status" value="1"/>
</dbReference>
<dbReference type="Proteomes" id="UP000189059">
    <property type="component" value="Unassembled WGS sequence"/>
</dbReference>
<comment type="subcellular location">
    <subcellularLocation>
        <location evidence="1 7">Cell membrane</location>
        <topology evidence="1 7">Multi-pass membrane protein</topology>
    </subcellularLocation>
</comment>
<dbReference type="SUPFAM" id="SSF161098">
    <property type="entry name" value="MetI-like"/>
    <property type="match status" value="1"/>
</dbReference>
<evidence type="ECO:0000259" key="8">
    <source>
        <dbReference type="PROSITE" id="PS50928"/>
    </source>
</evidence>
<feature type="domain" description="ABC transmembrane type-1" evidence="8">
    <location>
        <begin position="77"/>
        <end position="277"/>
    </location>
</feature>
<gene>
    <name evidence="10" type="ORF">BBD40_26545</name>
    <name evidence="9" type="ORF">BBD41_12110</name>
</gene>
<dbReference type="KEGG" id="pib:BBD41_12110"/>
<evidence type="ECO:0000256" key="6">
    <source>
        <dbReference type="ARBA" id="ARBA00023136"/>
    </source>
</evidence>
<feature type="transmembrane region" description="Helical" evidence="7">
    <location>
        <begin position="81"/>
        <end position="100"/>
    </location>
</feature>
<sequence length="292" mass="32389">MVNKRFSLRNVSLFGIVNTIILTCLAIITVYPVIYITAVSLSATSEVVQGNVTLFPKGFNLDAYAQVLNDDRVPRAYLNTIMYTALGTAINLLLTAVAAYPLARKNFFGRKFFLLAIIITMFLNPGIIPNYLIVSELGLLNSVWALVLPNAIWTFELLILKSFYENMSESLREAAVVDGASEYRILFQIVIPLSKPALASIGLFYFMGHWNSFFIPMIYLNDSVLYPLQVVLRDMLIFSENGSNPSLVDAAALAPQAMKNATIVLSMIPVLLIYPFAQKYFAKGVMLGSEKG</sequence>
<evidence type="ECO:0000313" key="9">
    <source>
        <dbReference type="EMBL" id="ANY73264.1"/>
    </source>
</evidence>
<evidence type="ECO:0000256" key="4">
    <source>
        <dbReference type="ARBA" id="ARBA00022692"/>
    </source>
</evidence>
<proteinExistence type="inferred from homology"/>